<dbReference type="AlphaFoldDB" id="A0A2U2XCF4"/>
<protein>
    <recommendedName>
        <fullName evidence="2">PPM-type phosphatase domain-containing protein</fullName>
    </recommendedName>
</protein>
<feature type="domain" description="PPM-type phosphatase" evidence="2">
    <location>
        <begin position="195"/>
        <end position="404"/>
    </location>
</feature>
<dbReference type="Proteomes" id="UP000245370">
    <property type="component" value="Unassembled WGS sequence"/>
</dbReference>
<comment type="caution">
    <text evidence="3">The sequence shown here is derived from an EMBL/GenBank/DDBJ whole genome shotgun (WGS) entry which is preliminary data.</text>
</comment>
<dbReference type="InterPro" id="IPR001932">
    <property type="entry name" value="PPM-type_phosphatase-like_dom"/>
</dbReference>
<organism evidence="3 4">
    <name type="scientific">Brumimicrobium oceani</name>
    <dbReference type="NCBI Taxonomy" id="2100725"/>
    <lineage>
        <taxon>Bacteria</taxon>
        <taxon>Pseudomonadati</taxon>
        <taxon>Bacteroidota</taxon>
        <taxon>Flavobacteriia</taxon>
        <taxon>Flavobacteriales</taxon>
        <taxon>Crocinitomicaceae</taxon>
        <taxon>Brumimicrobium</taxon>
    </lineage>
</organism>
<dbReference type="OrthoDB" id="9763484at2"/>
<dbReference type="RefSeq" id="WP_109359553.1">
    <property type="nucleotide sequence ID" value="NZ_QFRJ01000006.1"/>
</dbReference>
<dbReference type="SUPFAM" id="SSF81606">
    <property type="entry name" value="PP2C-like"/>
    <property type="match status" value="1"/>
</dbReference>
<dbReference type="GO" id="GO:0016791">
    <property type="term" value="F:phosphatase activity"/>
    <property type="evidence" value="ECO:0007669"/>
    <property type="project" value="TreeGrafter"/>
</dbReference>
<evidence type="ECO:0000256" key="1">
    <source>
        <dbReference type="ARBA" id="ARBA00022801"/>
    </source>
</evidence>
<dbReference type="EMBL" id="QFRJ01000006">
    <property type="protein sequence ID" value="PWH85472.1"/>
    <property type="molecule type" value="Genomic_DNA"/>
</dbReference>
<reference evidence="3 4" key="1">
    <citation type="submission" date="2018-05" db="EMBL/GenBank/DDBJ databases">
        <title>Brumimicrobium oceani sp. nov., isolated from coastal sediment.</title>
        <authorList>
            <person name="Kou Y."/>
        </authorList>
    </citation>
    <scope>NUCLEOTIDE SEQUENCE [LARGE SCALE GENOMIC DNA]</scope>
    <source>
        <strain evidence="3 4">C305</strain>
    </source>
</reference>
<evidence type="ECO:0000259" key="2">
    <source>
        <dbReference type="SMART" id="SM00331"/>
    </source>
</evidence>
<dbReference type="InterPro" id="IPR052016">
    <property type="entry name" value="Bact_Sigma-Reg"/>
</dbReference>
<dbReference type="Gene3D" id="3.60.40.10">
    <property type="entry name" value="PPM-type phosphatase domain"/>
    <property type="match status" value="1"/>
</dbReference>
<accession>A0A2U2XCF4</accession>
<reference evidence="3 4" key="2">
    <citation type="submission" date="2018-05" db="EMBL/GenBank/DDBJ databases">
        <authorList>
            <person name="Lanie J.A."/>
            <person name="Ng W.-L."/>
            <person name="Kazmierczak K.M."/>
            <person name="Andrzejewski T.M."/>
            <person name="Davidsen T.M."/>
            <person name="Wayne K.J."/>
            <person name="Tettelin H."/>
            <person name="Glass J.I."/>
            <person name="Rusch D."/>
            <person name="Podicherti R."/>
            <person name="Tsui H.-C.T."/>
            <person name="Winkler M.E."/>
        </authorList>
    </citation>
    <scope>NUCLEOTIDE SEQUENCE [LARGE SCALE GENOMIC DNA]</scope>
    <source>
        <strain evidence="3 4">C305</strain>
    </source>
</reference>
<dbReference type="PANTHER" id="PTHR43156:SF2">
    <property type="entry name" value="STAGE II SPORULATION PROTEIN E"/>
    <property type="match status" value="1"/>
</dbReference>
<evidence type="ECO:0000313" key="4">
    <source>
        <dbReference type="Proteomes" id="UP000245370"/>
    </source>
</evidence>
<keyword evidence="1" id="KW-0378">Hydrolase</keyword>
<dbReference type="Pfam" id="PF07228">
    <property type="entry name" value="SpoIIE"/>
    <property type="match status" value="1"/>
</dbReference>
<name>A0A2U2XCF4_9FLAO</name>
<dbReference type="SMART" id="SM00331">
    <property type="entry name" value="PP2C_SIG"/>
    <property type="match status" value="1"/>
</dbReference>
<sequence length="413" mass="47809">MRRDSIIKELNEELKFKDFELNSLLEITKGINSDQSIDYLLSVYEFILKEQLGLYKFVLYKKHKNWTQLIKTGVKGRIKNIDIERDLIRFQDITLIESSSNTDLNQFDVVIPVYHQEKALAFLLLKEQQGNRKIYNFTSSINELSFIETLTNIIVVAIENKRMHQQGLIQERIKKELEVASEMQKLLFPDDLPSDKRLDLAATYTARHEVGGDYYDFIRISEDEFIVCIADVSGKGVGAAMLMANFQATIRTLLSFEQFDLEYLIKELNKKVMKAAKGEKFITFFIGKYNSKSRRLKYVNAGHNHPILTNGKKAQFLDKGAIGLGMLEEIPFIEPDEVEISPNSTLILYTDGIVELQNKAGEYFQTDRLIKLIHSFYPLKMEDLNNLIFSKLNEFRETEDLVDDTAIFSCRIF</sequence>
<dbReference type="InterPro" id="IPR036457">
    <property type="entry name" value="PPM-type-like_dom_sf"/>
</dbReference>
<gene>
    <name evidence="3" type="ORF">DIT68_09455</name>
</gene>
<dbReference type="PANTHER" id="PTHR43156">
    <property type="entry name" value="STAGE II SPORULATION PROTEIN E-RELATED"/>
    <property type="match status" value="1"/>
</dbReference>
<proteinExistence type="predicted"/>
<evidence type="ECO:0000313" key="3">
    <source>
        <dbReference type="EMBL" id="PWH85472.1"/>
    </source>
</evidence>
<keyword evidence="4" id="KW-1185">Reference proteome</keyword>